<dbReference type="InterPro" id="IPR001938">
    <property type="entry name" value="Thaumatin"/>
</dbReference>
<dbReference type="PROSITE" id="PS51367">
    <property type="entry name" value="THAUMATIN_2"/>
    <property type="match status" value="1"/>
</dbReference>
<keyword evidence="2" id="KW-1185">Reference proteome</keyword>
<dbReference type="EMBL" id="JAVYJV010000024">
    <property type="protein sequence ID" value="KAK4338394.1"/>
    <property type="molecule type" value="Genomic_DNA"/>
</dbReference>
<dbReference type="Gene3D" id="2.60.110.10">
    <property type="entry name" value="Thaumatin"/>
    <property type="match status" value="1"/>
</dbReference>
<dbReference type="SUPFAM" id="SSF49870">
    <property type="entry name" value="Osmotin, thaumatin-like protein"/>
    <property type="match status" value="1"/>
</dbReference>
<organism evidence="1 2">
    <name type="scientific">Anisodus tanguticus</name>
    <dbReference type="NCBI Taxonomy" id="243964"/>
    <lineage>
        <taxon>Eukaryota</taxon>
        <taxon>Viridiplantae</taxon>
        <taxon>Streptophyta</taxon>
        <taxon>Embryophyta</taxon>
        <taxon>Tracheophyta</taxon>
        <taxon>Spermatophyta</taxon>
        <taxon>Magnoliopsida</taxon>
        <taxon>eudicotyledons</taxon>
        <taxon>Gunneridae</taxon>
        <taxon>Pentapetalae</taxon>
        <taxon>asterids</taxon>
        <taxon>lamiids</taxon>
        <taxon>Solanales</taxon>
        <taxon>Solanaceae</taxon>
        <taxon>Solanoideae</taxon>
        <taxon>Hyoscyameae</taxon>
        <taxon>Anisodus</taxon>
    </lineage>
</organism>
<dbReference type="Pfam" id="PF00314">
    <property type="entry name" value="Thaumatin"/>
    <property type="match status" value="1"/>
</dbReference>
<dbReference type="Proteomes" id="UP001291623">
    <property type="component" value="Unassembled WGS sequence"/>
</dbReference>
<protein>
    <submittedName>
        <fullName evidence="1">Uncharacterized protein</fullName>
    </submittedName>
</protein>
<evidence type="ECO:0000313" key="1">
    <source>
        <dbReference type="EMBL" id="KAK4338394.1"/>
    </source>
</evidence>
<dbReference type="AlphaFoldDB" id="A0AAE1UV65"/>
<dbReference type="InterPro" id="IPR037176">
    <property type="entry name" value="Osmotin/thaumatin-like_sf"/>
</dbReference>
<proteinExistence type="predicted"/>
<sequence length="94" mass="11011">MYHIRRTTILLHSGSMWSTKLSRWFKQRCPDAYSYPQDDPTSTFTCQSWTTDYKVMFYPYGAAHNETTNFPLEMPTNDETVLIVLASTFTNNLQ</sequence>
<name>A0AAE1UV65_9SOLA</name>
<evidence type="ECO:0000313" key="2">
    <source>
        <dbReference type="Proteomes" id="UP001291623"/>
    </source>
</evidence>
<accession>A0AAE1UV65</accession>
<reference evidence="1" key="1">
    <citation type="submission" date="2023-12" db="EMBL/GenBank/DDBJ databases">
        <title>Genome assembly of Anisodus tanguticus.</title>
        <authorList>
            <person name="Wang Y.-J."/>
        </authorList>
    </citation>
    <scope>NUCLEOTIDE SEQUENCE</scope>
    <source>
        <strain evidence="1">KB-2021</strain>
        <tissue evidence="1">Leaf</tissue>
    </source>
</reference>
<gene>
    <name evidence="1" type="ORF">RND71_042881</name>
</gene>
<dbReference type="PANTHER" id="PTHR31048">
    <property type="entry name" value="OS03G0233200 PROTEIN"/>
    <property type="match status" value="1"/>
</dbReference>
<comment type="caution">
    <text evidence="1">The sequence shown here is derived from an EMBL/GenBank/DDBJ whole genome shotgun (WGS) entry which is preliminary data.</text>
</comment>